<accession>A0A182SAZ6</accession>
<dbReference type="VEuPathDB" id="VectorBase:AMAM003173"/>
<dbReference type="Proteomes" id="UP000075901">
    <property type="component" value="Unassembled WGS sequence"/>
</dbReference>
<keyword evidence="3" id="KW-1185">Reference proteome</keyword>
<reference evidence="3" key="1">
    <citation type="submission" date="2013-09" db="EMBL/GenBank/DDBJ databases">
        <title>The Genome Sequence of Anopheles maculatus species B.</title>
        <authorList>
            <consortium name="The Broad Institute Genomics Platform"/>
            <person name="Neafsey D.E."/>
            <person name="Besansky N."/>
            <person name="Howell P."/>
            <person name="Walton C."/>
            <person name="Young S.K."/>
            <person name="Zeng Q."/>
            <person name="Gargeya S."/>
            <person name="Fitzgerald M."/>
            <person name="Haas B."/>
            <person name="Abouelleil A."/>
            <person name="Allen A.W."/>
            <person name="Alvarado L."/>
            <person name="Arachchi H.M."/>
            <person name="Berlin A.M."/>
            <person name="Chapman S.B."/>
            <person name="Gainer-Dewar J."/>
            <person name="Goldberg J."/>
            <person name="Griggs A."/>
            <person name="Gujja S."/>
            <person name="Hansen M."/>
            <person name="Howarth C."/>
            <person name="Imamovic A."/>
            <person name="Ireland A."/>
            <person name="Larimer J."/>
            <person name="McCowan C."/>
            <person name="Murphy C."/>
            <person name="Pearson M."/>
            <person name="Poon T.W."/>
            <person name="Priest M."/>
            <person name="Roberts A."/>
            <person name="Saif S."/>
            <person name="Shea T."/>
            <person name="Sisk P."/>
            <person name="Sykes S."/>
            <person name="Wortman J."/>
            <person name="Nusbaum C."/>
            <person name="Birren B."/>
        </authorList>
    </citation>
    <scope>NUCLEOTIDE SEQUENCE [LARGE SCALE GENOMIC DNA]</scope>
    <source>
        <strain evidence="3">maculatus3</strain>
    </source>
</reference>
<dbReference type="EnsemblMetazoa" id="AMAM003173-RA">
    <property type="protein sequence ID" value="AMAM003173-PA"/>
    <property type="gene ID" value="AMAM003173"/>
</dbReference>
<dbReference type="AlphaFoldDB" id="A0A182SAZ6"/>
<feature type="region of interest" description="Disordered" evidence="1">
    <location>
        <begin position="61"/>
        <end position="130"/>
    </location>
</feature>
<reference evidence="2" key="2">
    <citation type="submission" date="2020-05" db="UniProtKB">
        <authorList>
            <consortium name="EnsemblMetazoa"/>
        </authorList>
    </citation>
    <scope>IDENTIFICATION</scope>
    <source>
        <strain evidence="2">maculatus3</strain>
    </source>
</reference>
<evidence type="ECO:0000313" key="3">
    <source>
        <dbReference type="Proteomes" id="UP000075901"/>
    </source>
</evidence>
<organism evidence="2 3">
    <name type="scientific">Anopheles maculatus</name>
    <dbReference type="NCBI Taxonomy" id="74869"/>
    <lineage>
        <taxon>Eukaryota</taxon>
        <taxon>Metazoa</taxon>
        <taxon>Ecdysozoa</taxon>
        <taxon>Arthropoda</taxon>
        <taxon>Hexapoda</taxon>
        <taxon>Insecta</taxon>
        <taxon>Pterygota</taxon>
        <taxon>Neoptera</taxon>
        <taxon>Endopterygota</taxon>
        <taxon>Diptera</taxon>
        <taxon>Nematocera</taxon>
        <taxon>Culicoidea</taxon>
        <taxon>Culicidae</taxon>
        <taxon>Anophelinae</taxon>
        <taxon>Anopheles</taxon>
        <taxon>Anopheles maculatus group</taxon>
    </lineage>
</organism>
<feature type="region of interest" description="Disordered" evidence="1">
    <location>
        <begin position="1"/>
        <end position="26"/>
    </location>
</feature>
<protein>
    <submittedName>
        <fullName evidence="2">Uncharacterized protein</fullName>
    </submittedName>
</protein>
<sequence length="167" mass="17942">MSNQSKRNLTANGGNVRRSQQQPLKGDQLLCKCLEKGQEILRKVEELTVNPIRIRTVSRVSAHYQQHPTPPGATTPTSSPPSSSTTSSVMTQTHTTTTVGGGVVGGPKNNHGPVTTTGSSVGGKSGGSSHPVSVHLRLEGFVSKDRLVWRAREHLLEEESRGLNHQH</sequence>
<feature type="compositionally biased region" description="Low complexity" evidence="1">
    <location>
        <begin position="74"/>
        <end position="98"/>
    </location>
</feature>
<name>A0A182SAZ6_9DIPT</name>
<feature type="compositionally biased region" description="Polar residues" evidence="1">
    <location>
        <begin position="1"/>
        <end position="23"/>
    </location>
</feature>
<proteinExistence type="predicted"/>
<evidence type="ECO:0000256" key="1">
    <source>
        <dbReference type="SAM" id="MobiDB-lite"/>
    </source>
</evidence>
<evidence type="ECO:0000313" key="2">
    <source>
        <dbReference type="EnsemblMetazoa" id="AMAM003173-PA"/>
    </source>
</evidence>